<evidence type="ECO:0000256" key="3">
    <source>
        <dbReference type="ARBA" id="ARBA00022475"/>
    </source>
</evidence>
<dbReference type="Gene3D" id="1.10.287.1260">
    <property type="match status" value="1"/>
</dbReference>
<accession>A0ABZ0YXF3</accession>
<keyword evidence="5 7" id="KW-1133">Transmembrane helix</keyword>
<feature type="domain" description="Mechanosensitive ion channel MscS C-terminal" evidence="9">
    <location>
        <begin position="189"/>
        <end position="273"/>
    </location>
</feature>
<evidence type="ECO:0000256" key="6">
    <source>
        <dbReference type="ARBA" id="ARBA00023136"/>
    </source>
</evidence>
<dbReference type="Pfam" id="PF00924">
    <property type="entry name" value="MS_channel_2nd"/>
    <property type="match status" value="1"/>
</dbReference>
<evidence type="ECO:0000256" key="1">
    <source>
        <dbReference type="ARBA" id="ARBA00004651"/>
    </source>
</evidence>
<evidence type="ECO:0000256" key="7">
    <source>
        <dbReference type="SAM" id="Phobius"/>
    </source>
</evidence>
<dbReference type="InterPro" id="IPR011066">
    <property type="entry name" value="MscS_channel_C_sf"/>
</dbReference>
<keyword evidence="6 7" id="KW-0472">Membrane</keyword>
<keyword evidence="11" id="KW-1185">Reference proteome</keyword>
<feature type="domain" description="Mechanosensitive ion channel MscS" evidence="8">
    <location>
        <begin position="113"/>
        <end position="179"/>
    </location>
</feature>
<proteinExistence type="inferred from homology"/>
<dbReference type="Pfam" id="PF21082">
    <property type="entry name" value="MS_channel_3rd"/>
    <property type="match status" value="1"/>
</dbReference>
<dbReference type="SUPFAM" id="SSF50182">
    <property type="entry name" value="Sm-like ribonucleoproteins"/>
    <property type="match status" value="1"/>
</dbReference>
<dbReference type="InterPro" id="IPR052702">
    <property type="entry name" value="MscS-like_channel"/>
</dbReference>
<evidence type="ECO:0000256" key="2">
    <source>
        <dbReference type="ARBA" id="ARBA00008017"/>
    </source>
</evidence>
<keyword evidence="4 7" id="KW-0812">Transmembrane</keyword>
<keyword evidence="3" id="KW-1003">Cell membrane</keyword>
<dbReference type="EMBL" id="CP140153">
    <property type="protein sequence ID" value="WQH16843.1"/>
    <property type="molecule type" value="Genomic_DNA"/>
</dbReference>
<dbReference type="Gene3D" id="3.30.70.100">
    <property type="match status" value="1"/>
</dbReference>
<name>A0ABZ0YXF3_9GAMM</name>
<evidence type="ECO:0000256" key="5">
    <source>
        <dbReference type="ARBA" id="ARBA00022989"/>
    </source>
</evidence>
<dbReference type="InterPro" id="IPR023408">
    <property type="entry name" value="MscS_beta-dom_sf"/>
</dbReference>
<dbReference type="Proteomes" id="UP001327459">
    <property type="component" value="Chromosome"/>
</dbReference>
<evidence type="ECO:0000256" key="4">
    <source>
        <dbReference type="ARBA" id="ARBA00022692"/>
    </source>
</evidence>
<dbReference type="RefSeq" id="WP_322521831.1">
    <property type="nucleotide sequence ID" value="NZ_CP140153.1"/>
</dbReference>
<organism evidence="10 11">
    <name type="scientific">Guyparkeria halophila</name>
    <dbReference type="NCBI Taxonomy" id="47960"/>
    <lineage>
        <taxon>Bacteria</taxon>
        <taxon>Pseudomonadati</taxon>
        <taxon>Pseudomonadota</taxon>
        <taxon>Gammaproteobacteria</taxon>
        <taxon>Chromatiales</taxon>
        <taxon>Thioalkalibacteraceae</taxon>
        <taxon>Guyparkeria</taxon>
    </lineage>
</organism>
<dbReference type="PANTHER" id="PTHR30347:SF1">
    <property type="entry name" value="MECHANOSENSITIVE CHANNEL MSCK"/>
    <property type="match status" value="1"/>
</dbReference>
<feature type="transmembrane region" description="Helical" evidence="7">
    <location>
        <begin position="27"/>
        <end position="47"/>
    </location>
</feature>
<evidence type="ECO:0000313" key="11">
    <source>
        <dbReference type="Proteomes" id="UP001327459"/>
    </source>
</evidence>
<dbReference type="SUPFAM" id="SSF82861">
    <property type="entry name" value="Mechanosensitive channel protein MscS (YggB), transmembrane region"/>
    <property type="match status" value="1"/>
</dbReference>
<evidence type="ECO:0000259" key="8">
    <source>
        <dbReference type="Pfam" id="PF00924"/>
    </source>
</evidence>
<dbReference type="InterPro" id="IPR011014">
    <property type="entry name" value="MscS_channel_TM-2"/>
</dbReference>
<feature type="transmembrane region" description="Helical" evidence="7">
    <location>
        <begin position="68"/>
        <end position="89"/>
    </location>
</feature>
<dbReference type="InterPro" id="IPR006685">
    <property type="entry name" value="MscS_channel_2nd"/>
</dbReference>
<dbReference type="InterPro" id="IPR010920">
    <property type="entry name" value="LSM_dom_sf"/>
</dbReference>
<reference evidence="10 11" key="1">
    <citation type="submission" date="2023-11" db="EMBL/GenBank/DDBJ databases">
        <title>MicrobeMod: A computational toolkit for identifying prokaryotic methylation and restriction-modification with nanopore sequencing.</title>
        <authorList>
            <person name="Crits-Christoph A."/>
            <person name="Kang S.C."/>
            <person name="Lee H."/>
            <person name="Ostrov N."/>
        </authorList>
    </citation>
    <scope>NUCLEOTIDE SEQUENCE [LARGE SCALE GENOMIC DNA]</scope>
    <source>
        <strain evidence="10 11">ATCC 49870</strain>
    </source>
</reference>
<evidence type="ECO:0000313" key="10">
    <source>
        <dbReference type="EMBL" id="WQH16843.1"/>
    </source>
</evidence>
<dbReference type="PANTHER" id="PTHR30347">
    <property type="entry name" value="POTASSIUM CHANNEL RELATED"/>
    <property type="match status" value="1"/>
</dbReference>
<comment type="similarity">
    <text evidence="2">Belongs to the MscS (TC 1.A.23) family.</text>
</comment>
<dbReference type="InterPro" id="IPR049278">
    <property type="entry name" value="MS_channel_C"/>
</dbReference>
<evidence type="ECO:0000259" key="9">
    <source>
        <dbReference type="Pfam" id="PF21082"/>
    </source>
</evidence>
<protein>
    <submittedName>
        <fullName evidence="10">Mechanosensitive ion channel</fullName>
    </submittedName>
</protein>
<sequence length="295" mass="32778">MQEGFGAGVLALWQAPLYQAGETTIHLSQLVIALLVIVLGFLLVRYVGRTLSRRIDKDSRVSAQRAHVIRKMVAYVGYLTIVLMALPIAGIPITVFAILGGALAIGVGFGAQNLLNNLISGIILLVEHPIKIGDVVELETDRGRVEDIGNRCVRIRRFDGVHVLVPNSYFLEQRVTNWTLVSNEVRGGVTVGVAYGSPTRRVEQLMLQAAMEQRAIDDSLANPEVLFEDFGDNSLVFTVFFWTRVQVATDLRRLQSTIRFRIDELFAEDGIVIAFPQRDVHLDTSDPLPLRMVDE</sequence>
<gene>
    <name evidence="10" type="ORF">SR882_02785</name>
</gene>
<dbReference type="SUPFAM" id="SSF82689">
    <property type="entry name" value="Mechanosensitive channel protein MscS (YggB), C-terminal domain"/>
    <property type="match status" value="1"/>
</dbReference>
<comment type="subcellular location">
    <subcellularLocation>
        <location evidence="1">Cell membrane</location>
        <topology evidence="1">Multi-pass membrane protein</topology>
    </subcellularLocation>
</comment>
<dbReference type="Gene3D" id="2.30.30.60">
    <property type="match status" value="1"/>
</dbReference>